<dbReference type="Proteomes" id="UP000184510">
    <property type="component" value="Unassembled WGS sequence"/>
</dbReference>
<sequence>MGEKQECVILMDNGSLRPEATLSLRGLAEELGARIERKVFPVSLLHSSKVDAEKLGGQKADVMVPFLKRQYAAGVRRFLVVPLFFGPSAAFKEYLPGRLEELRNEGLADLVVQFAEPMVAMDEVDREVAKVMADQVRATISGQGLDKPAVAMVDHGTPLRAVNKVRERVAALLAEELGDDVSSVRACSMERREGEEYDFNEPLLERLLGSEGYTTDVVTSLLFAAPGRHAGDGGDVDQICRSAMSSDPGMRIFRTGLFSNDAKKVSAILAERYLKLTKGVV</sequence>
<accession>A0A1M6LW16</accession>
<proteinExistence type="predicted"/>
<dbReference type="RefSeq" id="WP_143184102.1">
    <property type="nucleotide sequence ID" value="NZ_FQYR01000004.1"/>
</dbReference>
<name>A0A1M6LW16_9BACT</name>
<dbReference type="STRING" id="1123071.SAMN02745181_2520"/>
<evidence type="ECO:0000313" key="1">
    <source>
        <dbReference type="EMBL" id="SHJ75323.1"/>
    </source>
</evidence>
<reference evidence="1 2" key="1">
    <citation type="submission" date="2016-11" db="EMBL/GenBank/DDBJ databases">
        <authorList>
            <person name="Jaros S."/>
            <person name="Januszkiewicz K."/>
            <person name="Wedrychowicz H."/>
        </authorList>
    </citation>
    <scope>NUCLEOTIDE SEQUENCE [LARGE SCALE GENOMIC DNA]</scope>
    <source>
        <strain evidence="1 2">DSM 18772</strain>
    </source>
</reference>
<evidence type="ECO:0000313" key="2">
    <source>
        <dbReference type="Proteomes" id="UP000184510"/>
    </source>
</evidence>
<dbReference type="OrthoDB" id="6146280at2"/>
<dbReference type="SUPFAM" id="SSF53800">
    <property type="entry name" value="Chelatase"/>
    <property type="match status" value="1"/>
</dbReference>
<organism evidence="1 2">
    <name type="scientific">Rubritalea squalenifaciens DSM 18772</name>
    <dbReference type="NCBI Taxonomy" id="1123071"/>
    <lineage>
        <taxon>Bacteria</taxon>
        <taxon>Pseudomonadati</taxon>
        <taxon>Verrucomicrobiota</taxon>
        <taxon>Verrucomicrobiia</taxon>
        <taxon>Verrucomicrobiales</taxon>
        <taxon>Rubritaleaceae</taxon>
        <taxon>Rubritalea</taxon>
    </lineage>
</organism>
<dbReference type="AlphaFoldDB" id="A0A1M6LW16"/>
<dbReference type="Gene3D" id="3.40.50.1400">
    <property type="match status" value="2"/>
</dbReference>
<dbReference type="InParanoid" id="A0A1M6LW16"/>
<gene>
    <name evidence="1" type="ORF">SAMN02745181_2520</name>
</gene>
<keyword evidence="2" id="KW-1185">Reference proteome</keyword>
<dbReference type="EMBL" id="FQYR01000004">
    <property type="protein sequence ID" value="SHJ75323.1"/>
    <property type="molecule type" value="Genomic_DNA"/>
</dbReference>
<protein>
    <recommendedName>
        <fullName evidence="3">Sirohydrochlorin ferrochelatase</fullName>
    </recommendedName>
</protein>
<evidence type="ECO:0008006" key="3">
    <source>
        <dbReference type="Google" id="ProtNLM"/>
    </source>
</evidence>